<feature type="compositionally biased region" description="Low complexity" evidence="1">
    <location>
        <begin position="175"/>
        <end position="189"/>
    </location>
</feature>
<feature type="compositionally biased region" description="Basic and acidic residues" evidence="1">
    <location>
        <begin position="488"/>
        <end position="511"/>
    </location>
</feature>
<feature type="region of interest" description="Disordered" evidence="1">
    <location>
        <begin position="458"/>
        <end position="552"/>
    </location>
</feature>
<feature type="compositionally biased region" description="Basic residues" evidence="1">
    <location>
        <begin position="389"/>
        <end position="399"/>
    </location>
</feature>
<feature type="region of interest" description="Disordered" evidence="1">
    <location>
        <begin position="359"/>
        <end position="446"/>
    </location>
</feature>
<keyword evidence="3" id="KW-1185">Reference proteome</keyword>
<evidence type="ECO:0000313" key="2">
    <source>
        <dbReference type="EMBL" id="KAK7482367.1"/>
    </source>
</evidence>
<feature type="compositionally biased region" description="Polar residues" evidence="1">
    <location>
        <begin position="359"/>
        <end position="384"/>
    </location>
</feature>
<organism evidence="2 3">
    <name type="scientific">Batillaria attramentaria</name>
    <dbReference type="NCBI Taxonomy" id="370345"/>
    <lineage>
        <taxon>Eukaryota</taxon>
        <taxon>Metazoa</taxon>
        <taxon>Spiralia</taxon>
        <taxon>Lophotrochozoa</taxon>
        <taxon>Mollusca</taxon>
        <taxon>Gastropoda</taxon>
        <taxon>Caenogastropoda</taxon>
        <taxon>Sorbeoconcha</taxon>
        <taxon>Cerithioidea</taxon>
        <taxon>Batillariidae</taxon>
        <taxon>Batillaria</taxon>
    </lineage>
</organism>
<feature type="non-terminal residue" evidence="2">
    <location>
        <position position="788"/>
    </location>
</feature>
<sequence>QSRTAHTAGLRHPDLCLSPSRASRLLKAWHQSAALRLVMDSLGPVSVLDSGRRTRDTLVADRVTRRRSPDRPRLKPAHSDLDVVYRIPQPYRTSFSAKYSVERIPGSDRSRSLSPTSSLRSVQSSRSGRLGRAKSPKRVTYDTRVTIRHSDADDSMFAELSSREFEPSPRYSPTHKSASPSLHSSQLSKDSGLDYSMELRDLSDQIIKMNWSRDRDELDASRGSAAGAAPSPSPHGILKESQNSHKQPGSRLSPTSQHQPPPSRTPPASRGDKENTPNGSPPPQAFSPDRGNTPKSANTISRDYQHDRTFSYRRAISDHYSSEVRALVDAGIEEKPPSALSRENGGLLAQQRSSSVTAVSKVSHANTSSQLTPAKRSVSTSISNFFKRISPRLGRKRSKDRGSNGSRAGSSQSLPAASGVTVDPETPSPTSQNTAAPGPNSGHFSRNRIRNSFLKLMGGGHKKESKSKLVSAPRTGSPQTADATSAEGCKDEPKEEDRVGDSEVKQQHEMPESAQRVLKSMERNNLGKKDVYREFKEKRSPHNGSSAADASLEERYRAIKAQYSDRPRSYQDDEYLFDSYDGAGAYSVSAARVHGGPQPREALETSISSSTGNPAHGVAPSREDAQQAETVPTEDIGVRTSKAEPPSSLDVVPPRAIRLLQTSTISTISGDESIGECSLDCNLTGAGRVAVLITGLQAVSSAFSPAQGRTKNSTWRGSGGHLSTWESKADPVSYSSVSIGSSVFMKDAAVMRHCQLPQSLVIAVVLKELDRSLLTILAFHGVDVWNEQ</sequence>
<dbReference type="AlphaFoldDB" id="A0ABD0K5M0"/>
<feature type="compositionally biased region" description="Polar residues" evidence="1">
    <location>
        <begin position="474"/>
        <end position="483"/>
    </location>
</feature>
<feature type="compositionally biased region" description="Polar residues" evidence="1">
    <location>
        <begin position="403"/>
        <end position="415"/>
    </location>
</feature>
<feature type="compositionally biased region" description="Low complexity" evidence="1">
    <location>
        <begin position="221"/>
        <end position="236"/>
    </location>
</feature>
<evidence type="ECO:0000256" key="1">
    <source>
        <dbReference type="SAM" id="MobiDB-lite"/>
    </source>
</evidence>
<gene>
    <name evidence="2" type="ORF">BaRGS_00026386</name>
</gene>
<dbReference type="Proteomes" id="UP001519460">
    <property type="component" value="Unassembled WGS sequence"/>
</dbReference>
<feature type="compositionally biased region" description="Basic and acidic residues" evidence="1">
    <location>
        <begin position="519"/>
        <end position="540"/>
    </location>
</feature>
<dbReference type="EMBL" id="JACVVK020000246">
    <property type="protein sequence ID" value="KAK7482367.1"/>
    <property type="molecule type" value="Genomic_DNA"/>
</dbReference>
<feature type="non-terminal residue" evidence="2">
    <location>
        <position position="1"/>
    </location>
</feature>
<evidence type="ECO:0000313" key="3">
    <source>
        <dbReference type="Proteomes" id="UP001519460"/>
    </source>
</evidence>
<feature type="region of interest" description="Disordered" evidence="1">
    <location>
        <begin position="218"/>
        <end position="306"/>
    </location>
</feature>
<name>A0ABD0K5M0_9CAEN</name>
<feature type="region of interest" description="Disordered" evidence="1">
    <location>
        <begin position="594"/>
        <end position="650"/>
    </location>
</feature>
<comment type="caution">
    <text evidence="2">The sequence shown here is derived from an EMBL/GenBank/DDBJ whole genome shotgun (WGS) entry which is preliminary data.</text>
</comment>
<protein>
    <submittedName>
        <fullName evidence="2">Uncharacterized protein</fullName>
    </submittedName>
</protein>
<feature type="region of interest" description="Disordered" evidence="1">
    <location>
        <begin position="160"/>
        <end position="189"/>
    </location>
</feature>
<reference evidence="2 3" key="1">
    <citation type="journal article" date="2023" name="Sci. Data">
        <title>Genome assembly of the Korean intertidal mud-creeper Batillaria attramentaria.</title>
        <authorList>
            <person name="Patra A.K."/>
            <person name="Ho P.T."/>
            <person name="Jun S."/>
            <person name="Lee S.J."/>
            <person name="Kim Y."/>
            <person name="Won Y.J."/>
        </authorList>
    </citation>
    <scope>NUCLEOTIDE SEQUENCE [LARGE SCALE GENOMIC DNA]</scope>
    <source>
        <strain evidence="2">Wonlab-2016</strain>
    </source>
</reference>
<feature type="compositionally biased region" description="Polar residues" evidence="1">
    <location>
        <begin position="293"/>
        <end position="302"/>
    </location>
</feature>
<accession>A0ABD0K5M0</accession>
<proteinExistence type="predicted"/>
<feature type="region of interest" description="Disordered" evidence="1">
    <location>
        <begin position="101"/>
        <end position="146"/>
    </location>
</feature>
<feature type="compositionally biased region" description="Low complexity" evidence="1">
    <location>
        <begin position="112"/>
        <end position="128"/>
    </location>
</feature>
<feature type="compositionally biased region" description="Polar residues" evidence="1">
    <location>
        <begin position="240"/>
        <end position="258"/>
    </location>
</feature>